<dbReference type="Proteomes" id="UP000616885">
    <property type="component" value="Unassembled WGS sequence"/>
</dbReference>
<dbReference type="SUPFAM" id="SSF53639">
    <property type="entry name" value="AraD/HMP-PK domain-like"/>
    <property type="match status" value="1"/>
</dbReference>
<gene>
    <name evidence="2" type="ORF">IM811_006163</name>
</gene>
<proteinExistence type="predicted"/>
<reference evidence="2" key="1">
    <citation type="submission" date="2020-10" db="EMBL/GenBank/DDBJ databases">
        <title>High-Quality Genome Resource of Clonostachys rosea strain S41 by Oxford Nanopore Long-Read Sequencing.</title>
        <authorList>
            <person name="Wang H."/>
        </authorList>
    </citation>
    <scope>NUCLEOTIDE SEQUENCE</scope>
    <source>
        <strain evidence="2">S41</strain>
    </source>
</reference>
<sequence>MKEHMAAAFRFFAKNGYAEGIAGHISMRDPILKDHLWFNPYAKHFGAMKASDLVLVHPDGYVARPDVVAAAHAHSTYGKTWSAFGKPIEMLTQDACNFYGIQSVYDDHGGQVLAKEEGQSIAKALGDKNSVCILKNHGLLTVGQTVDEAAFLFYSFDQACHSQLLAEAAAANGLPKSIISDHVAKYNADVIQSAVNFYIEFQPEFDLIVEESNGRVLE</sequence>
<dbReference type="AlphaFoldDB" id="A0A8H7N2Q7"/>
<organism evidence="2 3">
    <name type="scientific">Bionectria ochroleuca</name>
    <name type="common">Gliocladium roseum</name>
    <dbReference type="NCBI Taxonomy" id="29856"/>
    <lineage>
        <taxon>Eukaryota</taxon>
        <taxon>Fungi</taxon>
        <taxon>Dikarya</taxon>
        <taxon>Ascomycota</taxon>
        <taxon>Pezizomycotina</taxon>
        <taxon>Sordariomycetes</taxon>
        <taxon>Hypocreomycetidae</taxon>
        <taxon>Hypocreales</taxon>
        <taxon>Bionectriaceae</taxon>
        <taxon>Clonostachys</taxon>
    </lineage>
</organism>
<dbReference type="SMART" id="SM01007">
    <property type="entry name" value="Aldolase_II"/>
    <property type="match status" value="1"/>
</dbReference>
<dbReference type="EMBL" id="JADCTT010000016">
    <property type="protein sequence ID" value="KAF9743823.1"/>
    <property type="molecule type" value="Genomic_DNA"/>
</dbReference>
<evidence type="ECO:0000313" key="2">
    <source>
        <dbReference type="EMBL" id="KAF9743823.1"/>
    </source>
</evidence>
<dbReference type="Gene3D" id="3.40.225.10">
    <property type="entry name" value="Class II aldolase/adducin N-terminal domain"/>
    <property type="match status" value="1"/>
</dbReference>
<dbReference type="PANTHER" id="PTHR10672:SF40">
    <property type="entry name" value="CLASS II ALDOLASE_ADDUCIN DOMAIN PROTEIN (AFU_ORTHOLOGUE AFUA_3G09800)"/>
    <property type="match status" value="1"/>
</dbReference>
<dbReference type="GO" id="GO:0051015">
    <property type="term" value="F:actin filament binding"/>
    <property type="evidence" value="ECO:0007669"/>
    <property type="project" value="TreeGrafter"/>
</dbReference>
<dbReference type="GO" id="GO:0005856">
    <property type="term" value="C:cytoskeleton"/>
    <property type="evidence" value="ECO:0007669"/>
    <property type="project" value="TreeGrafter"/>
</dbReference>
<dbReference type="PANTHER" id="PTHR10672">
    <property type="entry name" value="ADDUCIN"/>
    <property type="match status" value="1"/>
</dbReference>
<dbReference type="Pfam" id="PF00596">
    <property type="entry name" value="Aldolase_II"/>
    <property type="match status" value="1"/>
</dbReference>
<name>A0A8H7N2Q7_BIOOC</name>
<dbReference type="InterPro" id="IPR001303">
    <property type="entry name" value="Aldolase_II/adducin_N"/>
</dbReference>
<evidence type="ECO:0000259" key="1">
    <source>
        <dbReference type="SMART" id="SM01007"/>
    </source>
</evidence>
<accession>A0A8H7N2Q7</accession>
<dbReference type="InterPro" id="IPR051017">
    <property type="entry name" value="Aldolase-II_Adducin_sf"/>
</dbReference>
<comment type="caution">
    <text evidence="2">The sequence shown here is derived from an EMBL/GenBank/DDBJ whole genome shotgun (WGS) entry which is preliminary data.</text>
</comment>
<feature type="domain" description="Class II aldolase/adducin N-terminal" evidence="1">
    <location>
        <begin position="3"/>
        <end position="164"/>
    </location>
</feature>
<evidence type="ECO:0000313" key="3">
    <source>
        <dbReference type="Proteomes" id="UP000616885"/>
    </source>
</evidence>
<dbReference type="InterPro" id="IPR036409">
    <property type="entry name" value="Aldolase_II/adducin_N_sf"/>
</dbReference>
<protein>
    <recommendedName>
        <fullName evidence="1">Class II aldolase/adducin N-terminal domain-containing protein</fullName>
    </recommendedName>
</protein>